<dbReference type="Pfam" id="PF00589">
    <property type="entry name" value="Phage_integrase"/>
    <property type="match status" value="1"/>
</dbReference>
<dbReference type="CDD" id="cd00796">
    <property type="entry name" value="INT_Rci_Hp1_C"/>
    <property type="match status" value="1"/>
</dbReference>
<protein>
    <recommendedName>
        <fullName evidence="5">Tyr recombinase domain-containing protein</fullName>
    </recommendedName>
</protein>
<dbReference type="AlphaFoldDB" id="A0A328AE05"/>
<dbReference type="PROSITE" id="PS51898">
    <property type="entry name" value="TYR_RECOMBINASE"/>
    <property type="match status" value="1"/>
</dbReference>
<gene>
    <name evidence="6" type="ORF">DJ017_17515</name>
</gene>
<proteinExistence type="inferred from homology"/>
<dbReference type="GO" id="GO:0015074">
    <property type="term" value="P:DNA integration"/>
    <property type="evidence" value="ECO:0007669"/>
    <property type="project" value="UniProtKB-KW"/>
</dbReference>
<dbReference type="InterPro" id="IPR013762">
    <property type="entry name" value="Integrase-like_cat_sf"/>
</dbReference>
<keyword evidence="7" id="KW-1185">Reference proteome</keyword>
<dbReference type="GO" id="GO:0003677">
    <property type="term" value="F:DNA binding"/>
    <property type="evidence" value="ECO:0007669"/>
    <property type="project" value="UniProtKB-KW"/>
</dbReference>
<dbReference type="SUPFAM" id="SSF56349">
    <property type="entry name" value="DNA breaking-rejoining enzymes"/>
    <property type="match status" value="1"/>
</dbReference>
<reference evidence="7" key="1">
    <citation type="submission" date="2018-05" db="EMBL/GenBank/DDBJ databases">
        <authorList>
            <person name="Li X."/>
        </authorList>
    </citation>
    <scope>NUCLEOTIDE SEQUENCE [LARGE SCALE GENOMIC DNA]</scope>
    <source>
        <strain evidence="7">LX32</strain>
    </source>
</reference>
<evidence type="ECO:0000313" key="6">
    <source>
        <dbReference type="EMBL" id="RAK51634.1"/>
    </source>
</evidence>
<organism evidence="6 7">
    <name type="scientific">Phenylobacterium soli</name>
    <dbReference type="NCBI Taxonomy" id="2170551"/>
    <lineage>
        <taxon>Bacteria</taxon>
        <taxon>Pseudomonadati</taxon>
        <taxon>Pseudomonadota</taxon>
        <taxon>Alphaproteobacteria</taxon>
        <taxon>Caulobacterales</taxon>
        <taxon>Caulobacteraceae</taxon>
        <taxon>Phenylobacterium</taxon>
    </lineage>
</organism>
<dbReference type="Proteomes" id="UP000249254">
    <property type="component" value="Unassembled WGS sequence"/>
</dbReference>
<dbReference type="InterPro" id="IPR050090">
    <property type="entry name" value="Tyrosine_recombinase_XerCD"/>
</dbReference>
<comment type="similarity">
    <text evidence="1">Belongs to the 'phage' integrase family.</text>
</comment>
<dbReference type="Gene3D" id="1.10.443.10">
    <property type="entry name" value="Intergrase catalytic core"/>
    <property type="match status" value="1"/>
</dbReference>
<dbReference type="EMBL" id="QFYQ01000002">
    <property type="protein sequence ID" value="RAK51634.1"/>
    <property type="molecule type" value="Genomic_DNA"/>
</dbReference>
<dbReference type="GO" id="GO:0006310">
    <property type="term" value="P:DNA recombination"/>
    <property type="evidence" value="ECO:0007669"/>
    <property type="project" value="UniProtKB-KW"/>
</dbReference>
<keyword evidence="2" id="KW-0229">DNA integration</keyword>
<dbReference type="InterPro" id="IPR011010">
    <property type="entry name" value="DNA_brk_join_enz"/>
</dbReference>
<name>A0A328AE05_9CAUL</name>
<accession>A0A328AE05</accession>
<comment type="caution">
    <text evidence="6">The sequence shown here is derived from an EMBL/GenBank/DDBJ whole genome shotgun (WGS) entry which is preliminary data.</text>
</comment>
<dbReference type="PANTHER" id="PTHR30349:SF41">
    <property type="entry name" value="INTEGRASE_RECOMBINASE PROTEIN MJ0367-RELATED"/>
    <property type="match status" value="1"/>
</dbReference>
<sequence length="260" mass="29696">MRPDNISLAIRYLKPFFGSTSALGLTLEMQEAYRDHRRGLKAGDESIRRDLSVLSAALKRAVKRKKLAHCPPILSMTPAPPRERWLTRGEVARLLWRMRGKRQAHVRLFTRLALYTGARTGAILDLTWDRVNFETGLIDFRVPGRPQTKKRRTVAPMTRKVRRMLLHAKKHSRSRYVVSWAGEKIDRVAKACITHAEAAGIKDFSPHILRHTFASWAVQRRVPIFTVGKALGQTVASTTERYAKLAPDDVLEAMERAQRK</sequence>
<feature type="domain" description="Tyr recombinase" evidence="5">
    <location>
        <begin position="81"/>
        <end position="255"/>
    </location>
</feature>
<dbReference type="InterPro" id="IPR002104">
    <property type="entry name" value="Integrase_catalytic"/>
</dbReference>
<evidence type="ECO:0000256" key="2">
    <source>
        <dbReference type="ARBA" id="ARBA00022908"/>
    </source>
</evidence>
<evidence type="ECO:0000259" key="5">
    <source>
        <dbReference type="PROSITE" id="PS51898"/>
    </source>
</evidence>
<evidence type="ECO:0000256" key="4">
    <source>
        <dbReference type="ARBA" id="ARBA00023172"/>
    </source>
</evidence>
<evidence type="ECO:0000256" key="1">
    <source>
        <dbReference type="ARBA" id="ARBA00008857"/>
    </source>
</evidence>
<evidence type="ECO:0000313" key="7">
    <source>
        <dbReference type="Proteomes" id="UP000249254"/>
    </source>
</evidence>
<keyword evidence="4" id="KW-0233">DNA recombination</keyword>
<keyword evidence="3" id="KW-0238">DNA-binding</keyword>
<evidence type="ECO:0000256" key="3">
    <source>
        <dbReference type="ARBA" id="ARBA00023125"/>
    </source>
</evidence>
<dbReference type="PANTHER" id="PTHR30349">
    <property type="entry name" value="PHAGE INTEGRASE-RELATED"/>
    <property type="match status" value="1"/>
</dbReference>